<protein>
    <recommendedName>
        <fullName evidence="4">Flp pilus assembly protein TadB</fullName>
    </recommendedName>
</protein>
<feature type="transmembrane region" description="Helical" evidence="1">
    <location>
        <begin position="235"/>
        <end position="253"/>
    </location>
</feature>
<organism evidence="2 3">
    <name type="scientific">Roseburia lenta</name>
    <dbReference type="NCBI Taxonomy" id="2763061"/>
    <lineage>
        <taxon>Bacteria</taxon>
        <taxon>Bacillati</taxon>
        <taxon>Bacillota</taxon>
        <taxon>Clostridia</taxon>
        <taxon>Lachnospirales</taxon>
        <taxon>Lachnospiraceae</taxon>
        <taxon>Roseburia</taxon>
    </lineage>
</organism>
<evidence type="ECO:0008006" key="4">
    <source>
        <dbReference type="Google" id="ProtNLM"/>
    </source>
</evidence>
<reference evidence="2 3" key="1">
    <citation type="submission" date="2020-08" db="EMBL/GenBank/DDBJ databases">
        <title>Genome public.</title>
        <authorList>
            <person name="Liu C."/>
            <person name="Sun Q."/>
        </authorList>
    </citation>
    <scope>NUCLEOTIDE SEQUENCE [LARGE SCALE GENOMIC DNA]</scope>
    <source>
        <strain evidence="2 3">NSJ-9</strain>
    </source>
</reference>
<feature type="transmembrane region" description="Helical" evidence="1">
    <location>
        <begin position="54"/>
        <end position="75"/>
    </location>
</feature>
<feature type="transmembrane region" description="Helical" evidence="1">
    <location>
        <begin position="293"/>
        <end position="309"/>
    </location>
</feature>
<feature type="transmembrane region" description="Helical" evidence="1">
    <location>
        <begin position="315"/>
        <end position="338"/>
    </location>
</feature>
<comment type="caution">
    <text evidence="2">The sequence shown here is derived from an EMBL/GenBank/DDBJ whole genome shotgun (WGS) entry which is preliminary data.</text>
</comment>
<dbReference type="RefSeq" id="WP_186853691.1">
    <property type="nucleotide sequence ID" value="NZ_JACOPG010000001.1"/>
</dbReference>
<evidence type="ECO:0000313" key="2">
    <source>
        <dbReference type="EMBL" id="MBC5685346.1"/>
    </source>
</evidence>
<name>A0ABR7GD35_9FIRM</name>
<sequence>MKKKGSLYYLHPRHICSEIEGYGYEYSIGKALRNYGIYLGCGALAGCAFRLQPVYIIIMLLLGIVFVPGMVLSTYRNKSNQSKFWDAVSYMDQILTVFRDKKRYQPSLAEIKSSFAESPMYDCLDKAEKHMLTSTSADAQQEAYQMIETDYGCLRMKNIHRYMANVQTLGGDVTDAIKILQDDLRNWELRQQEAQMQRVSARNVVYGILGGCVFLELVILWAFYFYGMDLMHEPLVQICGVIEWVASLLLVRATDRKASVDWMDRKNTLSDEKILANYEQVVHFDKKKEMATSLRWTVIPAVFLIISIARHASVAIIVIMAALTVFVLFSWKVGYLLSYQDTVKEMRRAFPTWILDVALRMQTDSVQVALYGSYETAPTVLKPELDLFYEDLKKHPESIDPYLNFLKNFPIRGVDSFMRKIYSVYAGTSAQEQTAIMDMVERNNYLMDEAEKAKNEEALRPLDEMGYRVMGVIGAKMMVEMVVMFMQMVEKITNF</sequence>
<gene>
    <name evidence="2" type="ORF">H8R94_01730</name>
</gene>
<evidence type="ECO:0000256" key="1">
    <source>
        <dbReference type="SAM" id="Phobius"/>
    </source>
</evidence>
<keyword evidence="1" id="KW-0812">Transmembrane</keyword>
<accession>A0ABR7GD35</accession>
<dbReference type="Proteomes" id="UP000643810">
    <property type="component" value="Unassembled WGS sequence"/>
</dbReference>
<dbReference type="EMBL" id="JACOPG010000001">
    <property type="protein sequence ID" value="MBC5685346.1"/>
    <property type="molecule type" value="Genomic_DNA"/>
</dbReference>
<keyword evidence="1" id="KW-0472">Membrane</keyword>
<keyword evidence="1" id="KW-1133">Transmembrane helix</keyword>
<keyword evidence="3" id="KW-1185">Reference proteome</keyword>
<feature type="transmembrane region" description="Helical" evidence="1">
    <location>
        <begin position="204"/>
        <end position="223"/>
    </location>
</feature>
<proteinExistence type="predicted"/>
<evidence type="ECO:0000313" key="3">
    <source>
        <dbReference type="Proteomes" id="UP000643810"/>
    </source>
</evidence>